<accession>A0A1H0FEU4</accession>
<evidence type="ECO:0000259" key="1">
    <source>
        <dbReference type="Pfam" id="PF01872"/>
    </source>
</evidence>
<dbReference type="Gene3D" id="3.40.430.10">
    <property type="entry name" value="Dihydrofolate Reductase, subunit A"/>
    <property type="match status" value="1"/>
</dbReference>
<name>A0A1H0FEU4_9PSEU</name>
<dbReference type="EMBL" id="FNJB01000001">
    <property type="protein sequence ID" value="SDN93136.1"/>
    <property type="molecule type" value="Genomic_DNA"/>
</dbReference>
<dbReference type="AlphaFoldDB" id="A0A1H0FEU4"/>
<evidence type="ECO:0000313" key="3">
    <source>
        <dbReference type="Proteomes" id="UP000199651"/>
    </source>
</evidence>
<dbReference type="PANTHER" id="PTHR38011">
    <property type="entry name" value="DIHYDROFOLATE REDUCTASE FAMILY PROTEIN (AFU_ORTHOLOGUE AFUA_8G06820)"/>
    <property type="match status" value="1"/>
</dbReference>
<gene>
    <name evidence="2" type="ORF">SAMN05192558_101343</name>
</gene>
<dbReference type="InterPro" id="IPR050765">
    <property type="entry name" value="Riboflavin_Biosynth_HTPR"/>
</dbReference>
<dbReference type="PANTHER" id="PTHR38011:SF12">
    <property type="entry name" value="BIFUNCTIONAL DEAMINASE-REDUCTASE DOMAIN PROTEIN"/>
    <property type="match status" value="1"/>
</dbReference>
<evidence type="ECO:0000313" key="2">
    <source>
        <dbReference type="EMBL" id="SDN93136.1"/>
    </source>
</evidence>
<dbReference type="RefSeq" id="WP_091368896.1">
    <property type="nucleotide sequence ID" value="NZ_FNDV01000003.1"/>
</dbReference>
<protein>
    <submittedName>
        <fullName evidence="2">Dihydrofolate reductase</fullName>
    </submittedName>
</protein>
<dbReference type="Pfam" id="PF01872">
    <property type="entry name" value="RibD_C"/>
    <property type="match status" value="1"/>
</dbReference>
<dbReference type="OrthoDB" id="2313602at2"/>
<proteinExistence type="predicted"/>
<reference evidence="3" key="1">
    <citation type="submission" date="2016-10" db="EMBL/GenBank/DDBJ databases">
        <authorList>
            <person name="Varghese N."/>
            <person name="Submissions S."/>
        </authorList>
    </citation>
    <scope>NUCLEOTIDE SEQUENCE [LARGE SCALE GENOMIC DNA]</scope>
    <source>
        <strain evidence="3">IBRC-M 10655</strain>
    </source>
</reference>
<feature type="domain" description="Bacterial bifunctional deaminase-reductase C-terminal" evidence="1">
    <location>
        <begin position="9"/>
        <end position="189"/>
    </location>
</feature>
<dbReference type="GO" id="GO:0008703">
    <property type="term" value="F:5-amino-6-(5-phosphoribosylamino)uracil reductase activity"/>
    <property type="evidence" value="ECO:0007669"/>
    <property type="project" value="InterPro"/>
</dbReference>
<dbReference type="GO" id="GO:0009231">
    <property type="term" value="P:riboflavin biosynthetic process"/>
    <property type="evidence" value="ECO:0007669"/>
    <property type="project" value="InterPro"/>
</dbReference>
<dbReference type="InterPro" id="IPR002734">
    <property type="entry name" value="RibDG_C"/>
</dbReference>
<dbReference type="InterPro" id="IPR024072">
    <property type="entry name" value="DHFR-like_dom_sf"/>
</dbReference>
<sequence>MTKLRVHCFSISLDGYAAGPAQSAGDPLGVRGAELHEWVFAEGRDPAVDSMMDRGIDGIGATIMGRNMFGPVRGPWEDDTWTGWWGPNPPYHHPVFVLTHHPRAPITMEGGTTFHFVDDGIESALAKAVAAANGQDVRLGGGASTVRQYLRAGLVDEMHLAVVPVLLGAGERLFDDGITDFECAESITVDSIAHMRLVKTGS</sequence>
<dbReference type="Proteomes" id="UP000199651">
    <property type="component" value="Unassembled WGS sequence"/>
</dbReference>
<dbReference type="STRING" id="504798.SAMN05421871_103527"/>
<keyword evidence="3" id="KW-1185">Reference proteome</keyword>
<dbReference type="SUPFAM" id="SSF53597">
    <property type="entry name" value="Dihydrofolate reductase-like"/>
    <property type="match status" value="1"/>
</dbReference>
<organism evidence="2 3">
    <name type="scientific">Actinokineospora alba</name>
    <dbReference type="NCBI Taxonomy" id="504798"/>
    <lineage>
        <taxon>Bacteria</taxon>
        <taxon>Bacillati</taxon>
        <taxon>Actinomycetota</taxon>
        <taxon>Actinomycetes</taxon>
        <taxon>Pseudonocardiales</taxon>
        <taxon>Pseudonocardiaceae</taxon>
        <taxon>Actinokineospora</taxon>
    </lineage>
</organism>